<protein>
    <submittedName>
        <fullName evidence="2">DNA binding domain-containing protein, excisionase family</fullName>
    </submittedName>
</protein>
<gene>
    <name evidence="2" type="ORF">SAMN04488570_1379</name>
</gene>
<dbReference type="NCBIfam" id="TIGR01764">
    <property type="entry name" value="excise"/>
    <property type="match status" value="1"/>
</dbReference>
<dbReference type="STRING" id="642780.SAMN04488570_1379"/>
<organism evidence="2 3">
    <name type="scientific">Nocardioides scoriae</name>
    <dbReference type="NCBI Taxonomy" id="642780"/>
    <lineage>
        <taxon>Bacteria</taxon>
        <taxon>Bacillati</taxon>
        <taxon>Actinomycetota</taxon>
        <taxon>Actinomycetes</taxon>
        <taxon>Propionibacteriales</taxon>
        <taxon>Nocardioidaceae</taxon>
        <taxon>Nocardioides</taxon>
    </lineage>
</organism>
<dbReference type="AlphaFoldDB" id="A0A1H1QD07"/>
<dbReference type="Pfam" id="PF12728">
    <property type="entry name" value="HTH_17"/>
    <property type="match status" value="1"/>
</dbReference>
<keyword evidence="3" id="KW-1185">Reference proteome</keyword>
<feature type="domain" description="Helix-turn-helix" evidence="1">
    <location>
        <begin position="85"/>
        <end position="129"/>
    </location>
</feature>
<evidence type="ECO:0000259" key="1">
    <source>
        <dbReference type="Pfam" id="PF12728"/>
    </source>
</evidence>
<evidence type="ECO:0000313" key="3">
    <source>
        <dbReference type="Proteomes" id="UP000198859"/>
    </source>
</evidence>
<proteinExistence type="predicted"/>
<sequence length="130" mass="13900">MSARMDTSPLVLRLSGELLAYVVDALRNHARLYKANGMSQPSGVDGLVSALAFRASEGQPGTSNAGGCDHGQVEAVKPRLVSYDTAASMLDCSTRQVKRLVSDRTLRPVLVGGLRRLRISDIDAFIEGQA</sequence>
<accession>A0A1H1QD07</accession>
<dbReference type="GO" id="GO:0003677">
    <property type="term" value="F:DNA binding"/>
    <property type="evidence" value="ECO:0007669"/>
    <property type="project" value="InterPro"/>
</dbReference>
<dbReference type="EMBL" id="LT629757">
    <property type="protein sequence ID" value="SDS21167.1"/>
    <property type="molecule type" value="Genomic_DNA"/>
</dbReference>
<evidence type="ECO:0000313" key="2">
    <source>
        <dbReference type="EMBL" id="SDS21167.1"/>
    </source>
</evidence>
<dbReference type="InterPro" id="IPR010093">
    <property type="entry name" value="SinI_DNA-bd"/>
</dbReference>
<dbReference type="Proteomes" id="UP000198859">
    <property type="component" value="Chromosome I"/>
</dbReference>
<reference evidence="3" key="1">
    <citation type="submission" date="2016-10" db="EMBL/GenBank/DDBJ databases">
        <authorList>
            <person name="Varghese N."/>
            <person name="Submissions S."/>
        </authorList>
    </citation>
    <scope>NUCLEOTIDE SEQUENCE [LARGE SCALE GENOMIC DNA]</scope>
    <source>
        <strain evidence="3">DSM 22127</strain>
    </source>
</reference>
<name>A0A1H1QD07_9ACTN</name>
<dbReference type="InterPro" id="IPR041657">
    <property type="entry name" value="HTH_17"/>
</dbReference>